<dbReference type="NCBIfam" id="NF042915">
    <property type="entry name" value="MAB_1171c_fam"/>
    <property type="match status" value="1"/>
</dbReference>
<feature type="transmembrane region" description="Helical" evidence="1">
    <location>
        <begin position="220"/>
        <end position="242"/>
    </location>
</feature>
<evidence type="ECO:0000256" key="1">
    <source>
        <dbReference type="SAM" id="Phobius"/>
    </source>
</evidence>
<keyword evidence="1" id="KW-0812">Transmembrane</keyword>
<dbReference type="Pfam" id="PF20182">
    <property type="entry name" value="DUF6545"/>
    <property type="match status" value="1"/>
</dbReference>
<feature type="transmembrane region" description="Helical" evidence="1">
    <location>
        <begin position="73"/>
        <end position="96"/>
    </location>
</feature>
<proteinExistence type="predicted"/>
<feature type="transmembrane region" description="Helical" evidence="1">
    <location>
        <begin position="147"/>
        <end position="168"/>
    </location>
</feature>
<gene>
    <name evidence="3" type="ORF">TPA0910_51990</name>
</gene>
<feature type="transmembrane region" description="Helical" evidence="1">
    <location>
        <begin position="105"/>
        <end position="127"/>
    </location>
</feature>
<feature type="transmembrane region" description="Helical" evidence="1">
    <location>
        <begin position="36"/>
        <end position="53"/>
    </location>
</feature>
<evidence type="ECO:0000313" key="4">
    <source>
        <dbReference type="Proteomes" id="UP001054854"/>
    </source>
</evidence>
<feature type="transmembrane region" description="Helical" evidence="1">
    <location>
        <begin position="180"/>
        <end position="200"/>
    </location>
</feature>
<protein>
    <recommendedName>
        <fullName evidence="2">DUF6545 domain-containing protein</fullName>
    </recommendedName>
</protein>
<dbReference type="Proteomes" id="UP001054854">
    <property type="component" value="Unassembled WGS sequence"/>
</dbReference>
<sequence length="405" mass="43992">MNGVKGVVFPFCAAICLLVLLYKVRDIRIHRKDPALVALLVAFSCKGASFALSTPSVSAAVDARTGIPNLGALGIHLFGGVASSAAILIAIAYWVYPPDEACRKAFWRLVSSALCAAVMLTMWFVAGSAGGGRATHYLLQQAHRPPVTVYLLVYVTAFGSGMVEIIRLCWRFGRVAGRQWLRRGLYATGIGAAAYLVYCIDRASAVVAVQFGLNPLRWELLTPLANGIGISFLAVGLTMPSWGQATSEWHRKVRNFIHYQRLYALWRALTEAHPHVVLEPQHSATFARIMPGNIGYRLYREVIEIQDGLLALRPYMDPGIAARARQSARQTGLSGEALRAAVQATVLRQALWAKQAAPGMRRTGDGPPAVQPYASRSGDYGAEVAWLLSVARAFSNLPSSRRSSS</sequence>
<evidence type="ECO:0000259" key="2">
    <source>
        <dbReference type="Pfam" id="PF20182"/>
    </source>
</evidence>
<accession>A0ABQ3U5U2</accession>
<feature type="domain" description="DUF6545" evidence="2">
    <location>
        <begin position="255"/>
        <end position="395"/>
    </location>
</feature>
<keyword evidence="4" id="KW-1185">Reference proteome</keyword>
<feature type="transmembrane region" description="Helical" evidence="1">
    <location>
        <begin position="6"/>
        <end position="24"/>
    </location>
</feature>
<dbReference type="EMBL" id="BNEK01000005">
    <property type="protein sequence ID" value="GHJ30766.1"/>
    <property type="molecule type" value="Genomic_DNA"/>
</dbReference>
<keyword evidence="1" id="KW-1133">Transmembrane helix</keyword>
<keyword evidence="1" id="KW-0472">Membrane</keyword>
<reference evidence="3" key="1">
    <citation type="submission" date="2024-05" db="EMBL/GenBank/DDBJ databases">
        <title>Whole genome shotgun sequence of Streptomyces hygroscopicus NBRC 113678.</title>
        <authorList>
            <person name="Komaki H."/>
            <person name="Tamura T."/>
        </authorList>
    </citation>
    <scope>NUCLEOTIDE SEQUENCE</scope>
    <source>
        <strain evidence="3">N11-34</strain>
    </source>
</reference>
<evidence type="ECO:0000313" key="3">
    <source>
        <dbReference type="EMBL" id="GHJ30766.1"/>
    </source>
</evidence>
<name>A0ABQ3U5U2_STRHY</name>
<organism evidence="3 4">
    <name type="scientific">Streptomyces hygroscopicus</name>
    <dbReference type="NCBI Taxonomy" id="1912"/>
    <lineage>
        <taxon>Bacteria</taxon>
        <taxon>Bacillati</taxon>
        <taxon>Actinomycetota</taxon>
        <taxon>Actinomycetes</taxon>
        <taxon>Kitasatosporales</taxon>
        <taxon>Streptomycetaceae</taxon>
        <taxon>Streptomyces</taxon>
        <taxon>Streptomyces violaceusniger group</taxon>
    </lineage>
</organism>
<comment type="caution">
    <text evidence="3">The sequence shown here is derived from an EMBL/GenBank/DDBJ whole genome shotgun (WGS) entry which is preliminary data.</text>
</comment>
<dbReference type="InterPro" id="IPR050039">
    <property type="entry name" value="MAB_1171c-like"/>
</dbReference>
<dbReference type="InterPro" id="IPR046675">
    <property type="entry name" value="DUF6545"/>
</dbReference>